<dbReference type="Pfam" id="PF19607">
    <property type="entry name" value="DUF6112"/>
    <property type="match status" value="1"/>
</dbReference>
<dbReference type="Proteomes" id="UP001501094">
    <property type="component" value="Unassembled WGS sequence"/>
</dbReference>
<sequence>MTPIGPDFAAVTGSGFGEVVGALLTYTLLTAVATLIGSGLTWAVAASLGSWQIVAKARTGVLVALGGAVLAGGTLAWGGWLLDLGNQL</sequence>
<evidence type="ECO:0000313" key="3">
    <source>
        <dbReference type="Proteomes" id="UP001501094"/>
    </source>
</evidence>
<proteinExistence type="predicted"/>
<dbReference type="EMBL" id="BAAANL010000009">
    <property type="protein sequence ID" value="GAA1873906.1"/>
    <property type="molecule type" value="Genomic_DNA"/>
</dbReference>
<gene>
    <name evidence="2" type="ORF">GCM10009751_36750</name>
</gene>
<feature type="transmembrane region" description="Helical" evidence="1">
    <location>
        <begin position="23"/>
        <end position="48"/>
    </location>
</feature>
<keyword evidence="3" id="KW-1185">Reference proteome</keyword>
<reference evidence="3" key="1">
    <citation type="journal article" date="2019" name="Int. J. Syst. Evol. Microbiol.">
        <title>The Global Catalogue of Microorganisms (GCM) 10K type strain sequencing project: providing services to taxonomists for standard genome sequencing and annotation.</title>
        <authorList>
            <consortium name="The Broad Institute Genomics Platform"/>
            <consortium name="The Broad Institute Genome Sequencing Center for Infectious Disease"/>
            <person name="Wu L."/>
            <person name="Ma J."/>
        </authorList>
    </citation>
    <scope>NUCLEOTIDE SEQUENCE [LARGE SCALE GENOMIC DNA]</scope>
    <source>
        <strain evidence="3">JCM 14326</strain>
    </source>
</reference>
<dbReference type="RefSeq" id="WP_344105827.1">
    <property type="nucleotide sequence ID" value="NZ_BAAANL010000009.1"/>
</dbReference>
<evidence type="ECO:0000313" key="2">
    <source>
        <dbReference type="EMBL" id="GAA1873906.1"/>
    </source>
</evidence>
<feature type="transmembrane region" description="Helical" evidence="1">
    <location>
        <begin position="60"/>
        <end position="82"/>
    </location>
</feature>
<keyword evidence="1" id="KW-0812">Transmembrane</keyword>
<keyword evidence="1" id="KW-0472">Membrane</keyword>
<evidence type="ECO:0000256" key="1">
    <source>
        <dbReference type="SAM" id="Phobius"/>
    </source>
</evidence>
<name>A0ABP5A1M5_9MICO</name>
<protein>
    <submittedName>
        <fullName evidence="2">Uncharacterized protein</fullName>
    </submittedName>
</protein>
<organism evidence="2 3">
    <name type="scientific">Myceligenerans crystallogenes</name>
    <dbReference type="NCBI Taxonomy" id="316335"/>
    <lineage>
        <taxon>Bacteria</taxon>
        <taxon>Bacillati</taxon>
        <taxon>Actinomycetota</taxon>
        <taxon>Actinomycetes</taxon>
        <taxon>Micrococcales</taxon>
        <taxon>Promicromonosporaceae</taxon>
        <taxon>Myceligenerans</taxon>
    </lineage>
</organism>
<dbReference type="InterPro" id="IPR046094">
    <property type="entry name" value="DUF6112"/>
</dbReference>
<comment type="caution">
    <text evidence="2">The sequence shown here is derived from an EMBL/GenBank/DDBJ whole genome shotgun (WGS) entry which is preliminary data.</text>
</comment>
<accession>A0ABP5A1M5</accession>
<keyword evidence="1" id="KW-1133">Transmembrane helix</keyword>